<dbReference type="EMBL" id="JANCYW010000001">
    <property type="protein sequence ID" value="KAK4534336.1"/>
    <property type="molecule type" value="Genomic_DNA"/>
</dbReference>
<evidence type="ECO:0000313" key="3">
    <source>
        <dbReference type="Proteomes" id="UP001301350"/>
    </source>
</evidence>
<evidence type="ECO:0000313" key="2">
    <source>
        <dbReference type="EMBL" id="KAK4534336.1"/>
    </source>
</evidence>
<dbReference type="AlphaFoldDB" id="A0AAV9IQ77"/>
<keyword evidence="3" id="KW-1185">Reference proteome</keyword>
<comment type="caution">
    <text evidence="2">The sequence shown here is derived from an EMBL/GenBank/DDBJ whole genome shotgun (WGS) entry which is preliminary data.</text>
</comment>
<dbReference type="GO" id="GO:0006400">
    <property type="term" value="P:tRNA modification"/>
    <property type="evidence" value="ECO:0007669"/>
    <property type="project" value="InterPro"/>
</dbReference>
<dbReference type="InterPro" id="IPR050852">
    <property type="entry name" value="Queuine_tRNA-ribosyltrfase"/>
</dbReference>
<dbReference type="SUPFAM" id="SSF51713">
    <property type="entry name" value="tRNA-guanine transglycosylase"/>
    <property type="match status" value="1"/>
</dbReference>
<evidence type="ECO:0000259" key="1">
    <source>
        <dbReference type="Pfam" id="PF01702"/>
    </source>
</evidence>
<dbReference type="PANTHER" id="PTHR46064:SF1">
    <property type="entry name" value="QUEUINE TRNA-RIBOSYLTRANSFERASE ACCESSORY SUBUNIT 2"/>
    <property type="match status" value="1"/>
</dbReference>
<accession>A0AAV9IQ77</accession>
<dbReference type="InterPro" id="IPR036511">
    <property type="entry name" value="TGT-like_sf"/>
</dbReference>
<organism evidence="2 3">
    <name type="scientific">Cyanidium caldarium</name>
    <name type="common">Red alga</name>
    <dbReference type="NCBI Taxonomy" id="2771"/>
    <lineage>
        <taxon>Eukaryota</taxon>
        <taxon>Rhodophyta</taxon>
        <taxon>Bangiophyceae</taxon>
        <taxon>Cyanidiales</taxon>
        <taxon>Cyanidiaceae</taxon>
        <taxon>Cyanidium</taxon>
    </lineage>
</organism>
<dbReference type="PANTHER" id="PTHR46064">
    <property type="entry name" value="QUEUINE TRNA-RIBOSYLTRANSFERASE ACCESSORY SUBUNIT 2"/>
    <property type="match status" value="1"/>
</dbReference>
<sequence>MNGESTRFSVHLETIAADKEWTGARLGRLRNGDTSVCLWTPTWVLPTVRGAVPAVNNDVVREEAFAFANRSDRSMATEFVAVGDGVIDDLCGSSMEESWRPLFQLGLLDFIAMKGGNGPNGAETLRAATSVSGGGAREFCNLNGLAPSLLLSIRSTLCPFDFIEDDAQPRVLQEETSGARCLRGDARGTRVLAGSESVLELQQAARCEFYESLYEPVVAPPHSSIAPTRAVDRTIHWAAEMLRSASERDTPGKMVLSVTGGACIAERQRCATAMMQLALQRPRQVGGFNVVGLGLGNESPAEGHAAVVAVARQVRQSIPHLPLFATGGGGAYATGSPLQVLRLIAAGVDVVESRYPLVLAEYDIALDLFGESVENGETDAPPYSGQLHLRSLRHARDARPILLTRGDTHSVRCCTVGRQYSRAYLHHLLKVHEMLGSMLLTLHNLQQYCAWFAAIRHSLRHGGFNAFYRRVADAHHRSLR</sequence>
<dbReference type="InterPro" id="IPR002616">
    <property type="entry name" value="tRNA_ribo_trans-like"/>
</dbReference>
<name>A0AAV9IQ77_CYACA</name>
<feature type="domain" description="tRNA-guanine(15) transglycosylase-like" evidence="1">
    <location>
        <begin position="187"/>
        <end position="476"/>
    </location>
</feature>
<protein>
    <recommendedName>
        <fullName evidence="1">tRNA-guanine(15) transglycosylase-like domain-containing protein</fullName>
    </recommendedName>
</protein>
<gene>
    <name evidence="2" type="ORF">CDCA_CDCA01G0361</name>
</gene>
<dbReference type="Pfam" id="PF01702">
    <property type="entry name" value="TGT"/>
    <property type="match status" value="1"/>
</dbReference>
<dbReference type="NCBIfam" id="TIGR00449">
    <property type="entry name" value="tgt_general"/>
    <property type="match status" value="1"/>
</dbReference>
<dbReference type="Proteomes" id="UP001301350">
    <property type="component" value="Unassembled WGS sequence"/>
</dbReference>
<reference evidence="2 3" key="1">
    <citation type="submission" date="2022-07" db="EMBL/GenBank/DDBJ databases">
        <title>Genome-wide signatures of adaptation to extreme environments.</title>
        <authorList>
            <person name="Cho C.H."/>
            <person name="Yoon H.S."/>
        </authorList>
    </citation>
    <scope>NUCLEOTIDE SEQUENCE [LARGE SCALE GENOMIC DNA]</scope>
    <source>
        <strain evidence="2 3">DBV 063 E5</strain>
    </source>
</reference>
<dbReference type="Gene3D" id="3.20.20.105">
    <property type="entry name" value="Queuine tRNA-ribosyltransferase-like"/>
    <property type="match status" value="1"/>
</dbReference>
<proteinExistence type="predicted"/>